<dbReference type="RefSeq" id="WP_194929102.1">
    <property type="nucleotide sequence ID" value="NZ_JADLZT010000001.1"/>
</dbReference>
<accession>A0ABS0B1Y2</accession>
<dbReference type="EMBL" id="JADLZT010000001">
    <property type="protein sequence ID" value="MBF6022489.1"/>
    <property type="molecule type" value="Genomic_DNA"/>
</dbReference>
<organism evidence="2 3">
    <name type="scientific">Lysobacter niastensis</name>
    <dbReference type="NCBI Taxonomy" id="380629"/>
    <lineage>
        <taxon>Bacteria</taxon>
        <taxon>Pseudomonadati</taxon>
        <taxon>Pseudomonadota</taxon>
        <taxon>Gammaproteobacteria</taxon>
        <taxon>Lysobacterales</taxon>
        <taxon>Lysobacteraceae</taxon>
        <taxon>Lysobacter</taxon>
    </lineage>
</organism>
<feature type="transmembrane region" description="Helical" evidence="1">
    <location>
        <begin position="6"/>
        <end position="29"/>
    </location>
</feature>
<name>A0ABS0B1Y2_9GAMM</name>
<evidence type="ECO:0000313" key="3">
    <source>
        <dbReference type="Proteomes" id="UP001429984"/>
    </source>
</evidence>
<comment type="caution">
    <text evidence="2">The sequence shown here is derived from an EMBL/GenBank/DDBJ whole genome shotgun (WGS) entry which is preliminary data.</text>
</comment>
<keyword evidence="3" id="KW-1185">Reference proteome</keyword>
<keyword evidence="1" id="KW-0812">Transmembrane</keyword>
<gene>
    <name evidence="2" type="ORF">IU514_00470</name>
</gene>
<feature type="transmembrane region" description="Helical" evidence="1">
    <location>
        <begin position="36"/>
        <end position="56"/>
    </location>
</feature>
<proteinExistence type="predicted"/>
<evidence type="ECO:0000256" key="1">
    <source>
        <dbReference type="SAM" id="Phobius"/>
    </source>
</evidence>
<feature type="transmembrane region" description="Helical" evidence="1">
    <location>
        <begin position="68"/>
        <end position="85"/>
    </location>
</feature>
<evidence type="ECO:0000313" key="2">
    <source>
        <dbReference type="EMBL" id="MBF6022489.1"/>
    </source>
</evidence>
<sequence length="93" mass="10775">MPNAVQSVTLFLGIAFGALLLGAMFAWLWWRYRGTVLFTAALFWLGYAIWEIIVQWRTPEADVRVDLVVIYPALLLITTFAMLALRRRERKKS</sequence>
<dbReference type="Proteomes" id="UP001429984">
    <property type="component" value="Unassembled WGS sequence"/>
</dbReference>
<protein>
    <submittedName>
        <fullName evidence="2">Uncharacterized protein</fullName>
    </submittedName>
</protein>
<reference evidence="2 3" key="1">
    <citation type="submission" date="2020-11" db="EMBL/GenBank/DDBJ databases">
        <title>Draft Genome Sequence and Secondary Metabolite Biosynthetic Potential of the Lysobacter niastensis Type strain DSM 18481.</title>
        <authorList>
            <person name="Turrini P."/>
            <person name="Artuso I."/>
            <person name="Tescari M."/>
            <person name="Lugli G.A."/>
            <person name="Frangipani E."/>
            <person name="Ventura M."/>
            <person name="Visca P."/>
        </authorList>
    </citation>
    <scope>NUCLEOTIDE SEQUENCE [LARGE SCALE GENOMIC DNA]</scope>
    <source>
        <strain evidence="2 3">DSM 18481</strain>
    </source>
</reference>
<keyword evidence="1" id="KW-0472">Membrane</keyword>
<keyword evidence="1" id="KW-1133">Transmembrane helix</keyword>